<evidence type="ECO:0000313" key="2">
    <source>
        <dbReference type="EMBL" id="RXR18420.1"/>
    </source>
</evidence>
<dbReference type="AlphaFoldDB" id="A0A4Q1K2S7"/>
<accession>A0A4Q1K2S7</accession>
<dbReference type="OrthoDB" id="9768004at2"/>
<dbReference type="Proteomes" id="UP000290283">
    <property type="component" value="Unassembled WGS sequence"/>
</dbReference>
<organism evidence="2 3">
    <name type="scientific">Flavobacterium amnicola</name>
    <dbReference type="NCBI Taxonomy" id="2506422"/>
    <lineage>
        <taxon>Bacteria</taxon>
        <taxon>Pseudomonadati</taxon>
        <taxon>Bacteroidota</taxon>
        <taxon>Flavobacteriia</taxon>
        <taxon>Flavobacteriales</taxon>
        <taxon>Flavobacteriaceae</taxon>
        <taxon>Flavobacterium</taxon>
    </lineage>
</organism>
<dbReference type="PANTHER" id="PTHR23150">
    <property type="entry name" value="SULFATASE MODIFYING FACTOR 1, 2"/>
    <property type="match status" value="1"/>
</dbReference>
<dbReference type="InterPro" id="IPR005532">
    <property type="entry name" value="SUMF_dom"/>
</dbReference>
<comment type="caution">
    <text evidence="2">The sequence shown here is derived from an EMBL/GenBank/DDBJ whole genome shotgun (WGS) entry which is preliminary data.</text>
</comment>
<gene>
    <name evidence="2" type="ORF">EQG63_09130</name>
</gene>
<feature type="domain" description="Sulfatase-modifying factor enzyme-like" evidence="1">
    <location>
        <begin position="30"/>
        <end position="272"/>
    </location>
</feature>
<evidence type="ECO:0000313" key="3">
    <source>
        <dbReference type="Proteomes" id="UP000290283"/>
    </source>
</evidence>
<proteinExistence type="predicted"/>
<dbReference type="InterPro" id="IPR016187">
    <property type="entry name" value="CTDL_fold"/>
</dbReference>
<dbReference type="SUPFAM" id="SSF56436">
    <property type="entry name" value="C-type lectin-like"/>
    <property type="match status" value="1"/>
</dbReference>
<keyword evidence="3" id="KW-1185">Reference proteome</keyword>
<evidence type="ECO:0000259" key="1">
    <source>
        <dbReference type="Pfam" id="PF03781"/>
    </source>
</evidence>
<dbReference type="EMBL" id="SBKO01000003">
    <property type="protein sequence ID" value="RXR18420.1"/>
    <property type="molecule type" value="Genomic_DNA"/>
</dbReference>
<dbReference type="Pfam" id="PF03781">
    <property type="entry name" value="FGE-sulfatase"/>
    <property type="match status" value="1"/>
</dbReference>
<dbReference type="InterPro" id="IPR042095">
    <property type="entry name" value="SUMF_sf"/>
</dbReference>
<dbReference type="RefSeq" id="WP_129436065.1">
    <property type="nucleotide sequence ID" value="NZ_SBKO01000003.1"/>
</dbReference>
<dbReference type="GO" id="GO:0120147">
    <property type="term" value="F:formylglycine-generating oxidase activity"/>
    <property type="evidence" value="ECO:0007669"/>
    <property type="project" value="TreeGrafter"/>
</dbReference>
<reference evidence="3" key="1">
    <citation type="submission" date="2019-01" db="EMBL/GenBank/DDBJ databases">
        <title>Cytophagaceae bacterium strain CAR-16.</title>
        <authorList>
            <person name="Chen W.-M."/>
        </authorList>
    </citation>
    <scope>NUCLEOTIDE SEQUENCE [LARGE SCALE GENOMIC DNA]</scope>
    <source>
        <strain evidence="3">LLJ-11</strain>
    </source>
</reference>
<dbReference type="Gene3D" id="3.90.1580.10">
    <property type="entry name" value="paralog of FGE (formylglycine-generating enzyme)"/>
    <property type="match status" value="1"/>
</dbReference>
<protein>
    <submittedName>
        <fullName evidence="2">Formylglycine-generating enzyme family protein</fullName>
    </submittedName>
</protein>
<sequence length="275" mass="31696">MIKKYFFLICLASTTLFCSFITLQNPILALVKIEGGSFLMGSKDDNRVAENDEQKQHEVKVSPFEINRLEVTVWEWKEYCKKTKIAMPKTPVWGWNDNYPITNVTWFDAIKYCNWLSKQDGLKPAYTLAGPNVVCDFTANGYRLPTEAEWEFAAKGGVKSKNTYFSGSNDINEIAWHVKNSERRPHAVGTKLPNELGIHDMSGNVWEWCWDWYNKDYYKIEDGNNPKGPIRGEKKSVRGGSWDSQESYLRTANRISTVPTITNEFYGFRLARTIN</sequence>
<dbReference type="PANTHER" id="PTHR23150:SF19">
    <property type="entry name" value="FORMYLGLYCINE-GENERATING ENZYME"/>
    <property type="match status" value="1"/>
</dbReference>
<dbReference type="InterPro" id="IPR051043">
    <property type="entry name" value="Sulfatase_Mod_Factor_Kinase"/>
</dbReference>
<name>A0A4Q1K2S7_9FLAO</name>